<feature type="compositionally biased region" description="Low complexity" evidence="1">
    <location>
        <begin position="1985"/>
        <end position="1995"/>
    </location>
</feature>
<keyword evidence="2" id="KW-0812">Transmembrane</keyword>
<dbReference type="Proteomes" id="UP001209570">
    <property type="component" value="Unassembled WGS sequence"/>
</dbReference>
<feature type="compositionally biased region" description="Polar residues" evidence="1">
    <location>
        <begin position="1732"/>
        <end position="1743"/>
    </location>
</feature>
<feature type="compositionally biased region" description="Polar residues" evidence="1">
    <location>
        <begin position="1973"/>
        <end position="1984"/>
    </location>
</feature>
<keyword evidence="2" id="KW-0472">Membrane</keyword>
<comment type="caution">
    <text evidence="3">The sequence shown here is derived from an EMBL/GenBank/DDBJ whole genome shotgun (WGS) entry which is preliminary data.</text>
</comment>
<evidence type="ECO:0000256" key="1">
    <source>
        <dbReference type="SAM" id="MobiDB-lite"/>
    </source>
</evidence>
<feature type="region of interest" description="Disordered" evidence="1">
    <location>
        <begin position="1168"/>
        <end position="1189"/>
    </location>
</feature>
<feature type="region of interest" description="Disordered" evidence="1">
    <location>
        <begin position="1973"/>
        <end position="2010"/>
    </location>
</feature>
<accession>A0AAD5M165</accession>
<feature type="compositionally biased region" description="Low complexity" evidence="1">
    <location>
        <begin position="801"/>
        <end position="816"/>
    </location>
</feature>
<proteinExistence type="predicted"/>
<sequence>MWGAWRAPSEGPEPVTWHRKWVLLAVALGWLFLVRYRAMGWLLSQALTLHLRWSSARLRGVCVRIEFIRLSPLQCGRVELSCESDWCVVVTSTTVTTHLKEFFQSYGQKKLLGVVLGDITADVRRVDLDVVRAFVRAKNDAAMAKKTAAKSHANGQESSPMGFMRFVDVSARCIAVRVDAFDLSFRLRCSGFYMSIPRVYIEQNYLHLSAEASDIKASCHHLQAKPHEPPLGSILECDDCDEDAEGVSALLPRGVAVLSIRLSDTTCIGCALQGTNTDTAVFRVATAFLLHLQSKYADLLQSELLPLPAQFLHGPASTRPAASAFALTFEQFPLEIRIRHSAQATKAALMELRMHVNHFSRARSVDESSVTMIAAPTSRSQTLTELRVQAVSVVLHSSSRQEIASITQAMMRLDQTDGKSGVLVQISNADVALDPSSCAASHSLIAFSEVMDAHETRLAPLIRDAIKQRWGRESAPPTAKGPVHLSLRSEIQSCSLQIWVLPLNAQAAPDITASFDGATISSVLPPRSSASAVVHEVSVARLQATLSDQAHSVVAHDVCVLSTTKPTPKTTELRVQCGEASINGLRRGQVQPPADLPAMCALGLDVHLDECSQSAVHAIAMAELDVSWSHERHLLWLQHAIDAVEILERARTVLLRAEELPSDTRSAASPPRALQVNAVVTDGRVRIRDIANVASSIELVATQAKVSVEKSRQQASAAALQCGFLKMLWDDDSPVAEVSGVSIQHQVQDGADYTDTTRLPTNSDVVFSDLKLWCVPDRRLLLLLLRMEELTRGKEPHERSSCSASTSSSPSTSRSAKQTTRQGVGFTCGSILLTIHPGPPSAVGAESLIGINAFEFKGVLAKSHAIGEPLLRYLQVVQLSDDARSQFAHTLEQTMEIDSTLTIGSIDMGPTAQRTLARVRELHVKLALSDVARRALPQVVTSTGSLIPLRITLFDVSSTTSGCRFHVDRTLRSIADTSARVLSSVLQTGSGPSESPPTGADDVRLRYVGTLDVGVTRFVACSPCGSSWDELEASDARLLQLSVREVGLKTRQLQKASLQLEELTVWLVDHDDDDETQDLGPRAAHDFVHRLLFVPCIRWEAVVHYKPRDDDSDSDGDEFGVSFELVFSGKTLSSNTNVPDYAESLLSLHWDHVYPLLVMLCTDDDLELQPGSSSSDEASSEASEDAPSSLSARCRGVQWNISVDVLQVTWWDSITQDVGVLIVANDLLAHGSARQLGTALQWTVLESTIFLDLFRGYLLREGALLDDANPDEDSGSHSEPFETMPASRFFFETTGTSYREYYSSPQSPGKTAADLADALFGEPTPALVERLHETFVPIKTPFPTTMPARLHRMDALPNAPSFPPPSSAQVSSALGSVTVVASSTQPKSPRGWAQSMRAKVARLKRRTSSMDNLLLDDGSCPIQVDSMKLLWTIETRDCAFYMIEVTTDSISVILDARKHQRSPVSQAHSSSSSAFASSSSSSSAASLKASSSRPPTNTTVTVPMDSHARSGRRASTRETLLELLHEGKLGKKAAVSPTNEAACGGDKLKTLVPLEETTLPTRIAFKKYTVDVHDAQINMLEDASRSSALVASKHIHFEIGYDDLQSTTIATLSFDCVTAHVAPIDVDISAGVLWYSHSRSTTALPSMSPPRTPSAGNTTLLKRVLEECSLTTCYSQSITSGAIAVEADLSFLQLTTDRHQFYQLLNVLRHVLLAPPTAVQRTKRGAGLSRRLASTDNVRQASETEPALVAASSPSPHPHHQGSTKKLHALIEEEMRIRDSKSLGTSRGQHGVLKLTSFRVVGCTFRLRASPETSGAEHEFGEIRVEGLTGSHSFFTNQCTKLTLNLQWIEINNLRPGSSSIAFEDPTSVLKAKLLQEQRLETTGRKLAGGQKCMLTIRAESGPPTRVLGQKLRVLDVLEVSIFPDVPNMVVIQLAADFYEVLYKFFFEQVATPATHDSAGSEHLLFGRKAHSTSNMSQATHHNTSAPSPFARSRPPSNPTSPQASAIISRRKSIQISSISVVTTESSSTSVTSPTAGLPSPTSPQGDYGVDEEDAEGRELFYFKYVRIGNLRLRINCNGFFVNLSNFDLDLPPYVCQSKLCTWKKLLHRFESHLKWYLTKESASTGLSHFKNRLLRWTPIEKKEKQTKKDGDTANMNAQVLFGPYSGGSSATS</sequence>
<feature type="transmembrane region" description="Helical" evidence="2">
    <location>
        <begin position="21"/>
        <end position="43"/>
    </location>
</feature>
<evidence type="ECO:0000313" key="3">
    <source>
        <dbReference type="EMBL" id="KAJ0400593.1"/>
    </source>
</evidence>
<feature type="region of interest" description="Disordered" evidence="1">
    <location>
        <begin position="1719"/>
        <end position="1763"/>
    </location>
</feature>
<dbReference type="EMBL" id="JAKCXM010000151">
    <property type="protein sequence ID" value="KAJ0400593.1"/>
    <property type="molecule type" value="Genomic_DNA"/>
</dbReference>
<evidence type="ECO:0008006" key="5">
    <source>
        <dbReference type="Google" id="ProtNLM"/>
    </source>
</evidence>
<feature type="region of interest" description="Disordered" evidence="1">
    <location>
        <begin position="2027"/>
        <end position="2051"/>
    </location>
</feature>
<protein>
    <recommendedName>
        <fullName evidence="5">FMP27 C-terminal domain-containing protein</fullName>
    </recommendedName>
</protein>
<keyword evidence="2" id="KW-1133">Transmembrane helix</keyword>
<feature type="region of interest" description="Disordered" evidence="1">
    <location>
        <begin position="1485"/>
        <end position="1515"/>
    </location>
</feature>
<reference evidence="3" key="1">
    <citation type="submission" date="2021-12" db="EMBL/GenBank/DDBJ databases">
        <title>Prjna785345.</title>
        <authorList>
            <person name="Rujirawat T."/>
            <person name="Krajaejun T."/>
        </authorList>
    </citation>
    <scope>NUCLEOTIDE SEQUENCE</scope>
    <source>
        <strain evidence="3">Pi057C3</strain>
    </source>
</reference>
<evidence type="ECO:0000256" key="2">
    <source>
        <dbReference type="SAM" id="Phobius"/>
    </source>
</evidence>
<feature type="region of interest" description="Disordered" evidence="1">
    <location>
        <begin position="794"/>
        <end position="821"/>
    </location>
</feature>
<gene>
    <name evidence="3" type="ORF">P43SY_009511</name>
</gene>
<keyword evidence="4" id="KW-1185">Reference proteome</keyword>
<evidence type="ECO:0000313" key="4">
    <source>
        <dbReference type="Proteomes" id="UP001209570"/>
    </source>
</evidence>
<organism evidence="3 4">
    <name type="scientific">Pythium insidiosum</name>
    <name type="common">Pythiosis disease agent</name>
    <dbReference type="NCBI Taxonomy" id="114742"/>
    <lineage>
        <taxon>Eukaryota</taxon>
        <taxon>Sar</taxon>
        <taxon>Stramenopiles</taxon>
        <taxon>Oomycota</taxon>
        <taxon>Peronosporomycetes</taxon>
        <taxon>Pythiales</taxon>
        <taxon>Pythiaceae</taxon>
        <taxon>Pythium</taxon>
    </lineage>
</organism>
<name>A0AAD5M165_PYTIN</name>